<feature type="domain" description="PDZ" evidence="7">
    <location>
        <begin position="292"/>
        <end position="374"/>
    </location>
</feature>
<organism evidence="8 9">
    <name type="scientific">Macrococcus brunensis</name>
    <dbReference type="NCBI Taxonomy" id="198483"/>
    <lineage>
        <taxon>Bacteria</taxon>
        <taxon>Bacillati</taxon>
        <taxon>Bacillota</taxon>
        <taxon>Bacilli</taxon>
        <taxon>Bacillales</taxon>
        <taxon>Staphylococcaceae</taxon>
        <taxon>Macrococcus</taxon>
    </lineage>
</organism>
<dbReference type="GO" id="GO:0006508">
    <property type="term" value="P:proteolysis"/>
    <property type="evidence" value="ECO:0007669"/>
    <property type="project" value="UniProtKB-KW"/>
</dbReference>
<dbReference type="GO" id="GO:0004252">
    <property type="term" value="F:serine-type endopeptidase activity"/>
    <property type="evidence" value="ECO:0007669"/>
    <property type="project" value="InterPro"/>
</dbReference>
<keyword evidence="9" id="KW-1185">Reference proteome</keyword>
<keyword evidence="6" id="KW-0720">Serine protease</keyword>
<sequence length="390" mass="41635">MNTEEEHVEYIEERPAARQQPKFLPLLLAGVLGSALTLGADYVIEQNTQPDTQNSVPQIVDNATVQNKENATLPDMLEKVSPAIVGVVNLQKTNGIFPDASSTEEESGTGSGVIYQADDQAAYIVTNNHVVEGASDIKVQLASGNKVDAELLGTDALTDIAVLKIKGDFNIKPIAFADSNKIRTGDAVYAIGNPLGLDLSNSVTRGIISAKERTMTVSTSAGTSTVKAIQTDAAINPGNSGGALINTAGQLIGINSMKIAAAEVEGIGFAIPSNDARTVISEIIKNGKVIRPYMGVALVSSDSIPEQYRNEMTANKEGVVVIQTDEYAGKTLQKGDIITAVDDKKVTSDSELKSYLYQNKKAGDSLKFTIYRNNKEMEVSLILRDDENVR</sequence>
<dbReference type="SUPFAM" id="SSF50156">
    <property type="entry name" value="PDZ domain-like"/>
    <property type="match status" value="1"/>
</dbReference>
<dbReference type="OrthoDB" id="9758917at2"/>
<dbReference type="PANTHER" id="PTHR43343:SF3">
    <property type="entry name" value="PROTEASE DO-LIKE 8, CHLOROPLASTIC"/>
    <property type="match status" value="1"/>
</dbReference>
<comment type="subcellular location">
    <subcellularLocation>
        <location evidence="1">Cell membrane</location>
        <topology evidence="1">Single-pass membrane protein</topology>
    </subcellularLocation>
</comment>
<evidence type="ECO:0000313" key="9">
    <source>
        <dbReference type="Proteomes" id="UP000295310"/>
    </source>
</evidence>
<dbReference type="GO" id="GO:0012505">
    <property type="term" value="C:endomembrane system"/>
    <property type="evidence" value="ECO:0007669"/>
    <property type="project" value="UniProtKB-SubCell"/>
</dbReference>
<dbReference type="InterPro" id="IPR036034">
    <property type="entry name" value="PDZ_sf"/>
</dbReference>
<dbReference type="InterPro" id="IPR051201">
    <property type="entry name" value="Chloro_Bact_Ser_Proteases"/>
</dbReference>
<evidence type="ECO:0000256" key="5">
    <source>
        <dbReference type="ARBA" id="ARBA00022801"/>
    </source>
</evidence>
<evidence type="ECO:0000256" key="3">
    <source>
        <dbReference type="ARBA" id="ARBA00021768"/>
    </source>
</evidence>
<evidence type="ECO:0000259" key="7">
    <source>
        <dbReference type="SMART" id="SM00228"/>
    </source>
</evidence>
<dbReference type="FunFam" id="2.40.10.10:FF:000001">
    <property type="entry name" value="Periplasmic serine protease DegS"/>
    <property type="match status" value="1"/>
</dbReference>
<comment type="similarity">
    <text evidence="2">Belongs to the peptidase S1C family.</text>
</comment>
<protein>
    <recommendedName>
        <fullName evidence="3">Serine protease HtrA-like</fullName>
    </recommendedName>
</protein>
<reference evidence="8 9" key="1">
    <citation type="submission" date="2019-01" db="EMBL/GenBank/DDBJ databases">
        <title>Draft genome sequences of the type strains of six Macrococcus species.</title>
        <authorList>
            <person name="Mazhar S."/>
            <person name="Altermann E."/>
            <person name="Hill C."/>
            <person name="Mcauliffe O."/>
        </authorList>
    </citation>
    <scope>NUCLEOTIDE SEQUENCE [LARGE SCALE GENOMIC DNA]</scope>
    <source>
        <strain evidence="8 9">CCM4811</strain>
    </source>
</reference>
<dbReference type="SMART" id="SM00228">
    <property type="entry name" value="PDZ"/>
    <property type="match status" value="1"/>
</dbReference>
<dbReference type="InterPro" id="IPR043504">
    <property type="entry name" value="Peptidase_S1_PA_chymotrypsin"/>
</dbReference>
<dbReference type="SUPFAM" id="SSF50494">
    <property type="entry name" value="Trypsin-like serine proteases"/>
    <property type="match status" value="1"/>
</dbReference>
<evidence type="ECO:0000313" key="8">
    <source>
        <dbReference type="EMBL" id="TDL98597.1"/>
    </source>
</evidence>
<keyword evidence="5" id="KW-0378">Hydrolase</keyword>
<dbReference type="EMBL" id="SCWA01000003">
    <property type="protein sequence ID" value="TDL98597.1"/>
    <property type="molecule type" value="Genomic_DNA"/>
</dbReference>
<evidence type="ECO:0000256" key="4">
    <source>
        <dbReference type="ARBA" id="ARBA00022670"/>
    </source>
</evidence>
<dbReference type="Gene3D" id="2.40.10.10">
    <property type="entry name" value="Trypsin-like serine proteases"/>
    <property type="match status" value="2"/>
</dbReference>
<dbReference type="Pfam" id="PF13180">
    <property type="entry name" value="PDZ_2"/>
    <property type="match status" value="1"/>
</dbReference>
<dbReference type="PRINTS" id="PR00834">
    <property type="entry name" value="PROTEASES2C"/>
</dbReference>
<dbReference type="Pfam" id="PF13365">
    <property type="entry name" value="Trypsin_2"/>
    <property type="match status" value="1"/>
</dbReference>
<name>A0A4R6BFG1_9STAP</name>
<evidence type="ECO:0000256" key="2">
    <source>
        <dbReference type="ARBA" id="ARBA00010541"/>
    </source>
</evidence>
<dbReference type="Proteomes" id="UP000295310">
    <property type="component" value="Unassembled WGS sequence"/>
</dbReference>
<dbReference type="InterPro" id="IPR009003">
    <property type="entry name" value="Peptidase_S1_PA"/>
</dbReference>
<evidence type="ECO:0000256" key="6">
    <source>
        <dbReference type="ARBA" id="ARBA00022825"/>
    </source>
</evidence>
<dbReference type="PANTHER" id="PTHR43343">
    <property type="entry name" value="PEPTIDASE S12"/>
    <property type="match status" value="1"/>
</dbReference>
<keyword evidence="4 8" id="KW-0645">Protease</keyword>
<gene>
    <name evidence="8" type="ORF">ERX27_02140</name>
</gene>
<proteinExistence type="inferred from homology"/>
<dbReference type="InterPro" id="IPR001478">
    <property type="entry name" value="PDZ"/>
</dbReference>
<dbReference type="RefSeq" id="WP_133431190.1">
    <property type="nucleotide sequence ID" value="NZ_SCWA01000003.1"/>
</dbReference>
<dbReference type="AlphaFoldDB" id="A0A4R6BFG1"/>
<comment type="caution">
    <text evidence="8">The sequence shown here is derived from an EMBL/GenBank/DDBJ whole genome shotgun (WGS) entry which is preliminary data.</text>
</comment>
<dbReference type="Gene3D" id="2.30.42.10">
    <property type="match status" value="1"/>
</dbReference>
<dbReference type="InterPro" id="IPR001940">
    <property type="entry name" value="Peptidase_S1C"/>
</dbReference>
<evidence type="ECO:0000256" key="1">
    <source>
        <dbReference type="ARBA" id="ARBA00004162"/>
    </source>
</evidence>
<accession>A0A4R6BFG1</accession>